<keyword evidence="5 6" id="KW-0472">Membrane</keyword>
<evidence type="ECO:0000313" key="8">
    <source>
        <dbReference type="Proteomes" id="UP000193560"/>
    </source>
</evidence>
<sequence length="80" mass="8462">MSTTVLESWNTAAPFSSLIPVALYPLLAYFFITGGLASTGFFVVQGKQTHLASQFTIALLAAVLLGFGVIFTSISIGIYV</sequence>
<reference evidence="7 8" key="1">
    <citation type="submission" date="2016-07" db="EMBL/GenBank/DDBJ databases">
        <title>Pervasive Adenine N6-methylation of Active Genes in Fungi.</title>
        <authorList>
            <consortium name="DOE Joint Genome Institute"/>
            <person name="Mondo S.J."/>
            <person name="Dannebaum R.O."/>
            <person name="Kuo R.C."/>
            <person name="Labutti K."/>
            <person name="Haridas S."/>
            <person name="Kuo A."/>
            <person name="Salamov A."/>
            <person name="Ahrendt S.R."/>
            <person name="Lipzen A."/>
            <person name="Sullivan W."/>
            <person name="Andreopoulos W.B."/>
            <person name="Clum A."/>
            <person name="Lindquist E."/>
            <person name="Daum C."/>
            <person name="Ramamoorthy G.K."/>
            <person name="Gryganskyi A."/>
            <person name="Culley D."/>
            <person name="Magnuson J.K."/>
            <person name="James T.Y."/>
            <person name="O'Malley M.A."/>
            <person name="Stajich J.E."/>
            <person name="Spatafora J.W."/>
            <person name="Visel A."/>
            <person name="Grigoriev I.V."/>
        </authorList>
    </citation>
    <scope>NUCLEOTIDE SEQUENCE [LARGE SCALE GENOMIC DNA]</scope>
    <source>
        <strain evidence="7 8">NRRL 1336</strain>
    </source>
</reference>
<dbReference type="GO" id="GO:0008250">
    <property type="term" value="C:oligosaccharyltransferase complex"/>
    <property type="evidence" value="ECO:0007669"/>
    <property type="project" value="UniProtKB-UniRule"/>
</dbReference>
<proteinExistence type="inferred from homology"/>
<dbReference type="EMBL" id="MCGE01000052">
    <property type="protein sequence ID" value="ORZ04282.1"/>
    <property type="molecule type" value="Genomic_DNA"/>
</dbReference>
<evidence type="ECO:0000256" key="3">
    <source>
        <dbReference type="ARBA" id="ARBA00022692"/>
    </source>
</evidence>
<keyword evidence="4 6" id="KW-1133">Transmembrane helix</keyword>
<keyword evidence="8" id="KW-1185">Reference proteome</keyword>
<comment type="subunit">
    <text evidence="6">Component of the oligosaccharyltransferase (OST) complex.</text>
</comment>
<gene>
    <name evidence="7" type="ORF">BCR42DRAFT_429392</name>
</gene>
<comment type="caution">
    <text evidence="7">The sequence shown here is derived from an EMBL/GenBank/DDBJ whole genome shotgun (WGS) entry which is preliminary data.</text>
</comment>
<dbReference type="Pfam" id="PF05251">
    <property type="entry name" value="Ost5"/>
    <property type="match status" value="1"/>
</dbReference>
<comment type="similarity">
    <text evidence="2 6">Belongs to the OST5 family.</text>
</comment>
<evidence type="ECO:0000256" key="1">
    <source>
        <dbReference type="ARBA" id="ARBA00004141"/>
    </source>
</evidence>
<organism evidence="7 8">
    <name type="scientific">Absidia repens</name>
    <dbReference type="NCBI Taxonomy" id="90262"/>
    <lineage>
        <taxon>Eukaryota</taxon>
        <taxon>Fungi</taxon>
        <taxon>Fungi incertae sedis</taxon>
        <taxon>Mucoromycota</taxon>
        <taxon>Mucoromycotina</taxon>
        <taxon>Mucoromycetes</taxon>
        <taxon>Mucorales</taxon>
        <taxon>Cunninghamellaceae</taxon>
        <taxon>Absidia</taxon>
    </lineage>
</organism>
<dbReference type="InterPro" id="IPR007915">
    <property type="entry name" value="TMEM258/Ost5"/>
</dbReference>
<comment type="subcellular location">
    <subcellularLocation>
        <location evidence="1 6">Membrane</location>
        <topology evidence="1 6">Multi-pass membrane protein</topology>
    </subcellularLocation>
</comment>
<evidence type="ECO:0000256" key="2">
    <source>
        <dbReference type="ARBA" id="ARBA00009825"/>
    </source>
</evidence>
<evidence type="ECO:0000256" key="5">
    <source>
        <dbReference type="ARBA" id="ARBA00023136"/>
    </source>
</evidence>
<dbReference type="Proteomes" id="UP000193560">
    <property type="component" value="Unassembled WGS sequence"/>
</dbReference>
<protein>
    <recommendedName>
        <fullName evidence="6">Dolichyl-diphosphooligosaccharide-protein glycosyltransferase subunit OST5</fullName>
    </recommendedName>
</protein>
<dbReference type="AlphaFoldDB" id="A0A1X2HX25"/>
<dbReference type="GO" id="GO:0006487">
    <property type="term" value="P:protein N-linked glycosylation"/>
    <property type="evidence" value="ECO:0007669"/>
    <property type="project" value="UniProtKB-UniRule"/>
</dbReference>
<comment type="function">
    <text evidence="6">Subunit of the oligosaccharyl transferase (OST) complex that catalyzes the initial transfer of a defined glycan (Glc(3)Man(9)GlcNAc(2) in eukaryotes) from the lipid carrier dolichol-pyrophosphate to an asparagine residue within an Asn-X-Ser/Thr consensus motif in nascent polypeptide chains, the first step in protein N-glycosylation. N-glycosylation occurs cotranslationally and the complex associates with the Sec61 complex at the channel-forming translocon complex that mediates protein translocation across the endoplasmic reticulum (ER). All subunits are required for a maximal enzyme activity.</text>
</comment>
<feature type="transmembrane region" description="Helical" evidence="6">
    <location>
        <begin position="22"/>
        <end position="44"/>
    </location>
</feature>
<evidence type="ECO:0000256" key="6">
    <source>
        <dbReference type="RuleBase" id="RU367008"/>
    </source>
</evidence>
<keyword evidence="3 6" id="KW-0812">Transmembrane</keyword>
<dbReference type="OrthoDB" id="18408at2759"/>
<dbReference type="STRING" id="90262.A0A1X2HX25"/>
<feature type="transmembrane region" description="Helical" evidence="6">
    <location>
        <begin position="56"/>
        <end position="79"/>
    </location>
</feature>
<evidence type="ECO:0000313" key="7">
    <source>
        <dbReference type="EMBL" id="ORZ04282.1"/>
    </source>
</evidence>
<evidence type="ECO:0000256" key="4">
    <source>
        <dbReference type="ARBA" id="ARBA00022989"/>
    </source>
</evidence>
<name>A0A1X2HX25_9FUNG</name>
<accession>A0A1X2HX25</accession>